<reference evidence="6" key="1">
    <citation type="journal article" date="2023" name="Mol. Phylogenet. Evol.">
        <title>Genome-scale phylogeny and comparative genomics of the fungal order Sordariales.</title>
        <authorList>
            <person name="Hensen N."/>
            <person name="Bonometti L."/>
            <person name="Westerberg I."/>
            <person name="Brannstrom I.O."/>
            <person name="Guillou S."/>
            <person name="Cros-Aarteil S."/>
            <person name="Calhoun S."/>
            <person name="Haridas S."/>
            <person name="Kuo A."/>
            <person name="Mondo S."/>
            <person name="Pangilinan J."/>
            <person name="Riley R."/>
            <person name="LaButti K."/>
            <person name="Andreopoulos B."/>
            <person name="Lipzen A."/>
            <person name="Chen C."/>
            <person name="Yan M."/>
            <person name="Daum C."/>
            <person name="Ng V."/>
            <person name="Clum A."/>
            <person name="Steindorff A."/>
            <person name="Ohm R.A."/>
            <person name="Martin F."/>
            <person name="Silar P."/>
            <person name="Natvig D.O."/>
            <person name="Lalanne C."/>
            <person name="Gautier V."/>
            <person name="Ament-Velasquez S.L."/>
            <person name="Kruys A."/>
            <person name="Hutchinson M.I."/>
            <person name="Powell A.J."/>
            <person name="Barry K."/>
            <person name="Miller A.N."/>
            <person name="Grigoriev I.V."/>
            <person name="Debuchy R."/>
            <person name="Gladieux P."/>
            <person name="Hiltunen Thoren M."/>
            <person name="Johannesson H."/>
        </authorList>
    </citation>
    <scope>NUCLEOTIDE SEQUENCE</scope>
    <source>
        <strain evidence="6">PSN309</strain>
    </source>
</reference>
<dbReference type="Proteomes" id="UP001302126">
    <property type="component" value="Unassembled WGS sequence"/>
</dbReference>
<dbReference type="Pfam" id="PF03403">
    <property type="entry name" value="PAF-AH_p_II"/>
    <property type="match status" value="1"/>
</dbReference>
<evidence type="ECO:0000256" key="1">
    <source>
        <dbReference type="ARBA" id="ARBA00013201"/>
    </source>
</evidence>
<proteinExistence type="predicted"/>
<dbReference type="AlphaFoldDB" id="A0AAN6X2D6"/>
<dbReference type="PANTHER" id="PTHR10272">
    <property type="entry name" value="PLATELET-ACTIVATING FACTOR ACETYLHYDROLASE"/>
    <property type="match status" value="1"/>
</dbReference>
<sequence>MALPLSFLHPPFNPNRHTSAPEPPRSFREHFFHRLPPYTGPFHVGFLELEVPARQPNQHFRDPAGTYDLKLDTVLCAIYYPCDFNSDLPKSEQRHLTRKKGQPLSRVPWLGRPRVQTCTGYAKYFNVPLAPLATYMACTSMFTKLPALRNGRLSSRRWPVKKTEGSSSEERDNEEEKQRKEKENQDNTSASNERAALVHLQPRTVESSVSEDKPRFPVIIFSHGLGGSRTLYSVICGELASFGFVVVAMEHRDGSGARTFVNKPPAQDESEAEAAKDELDKLHEKRGFTKKKPNRNGKSYYVVDYIFPKNNARDTSPNNAQGVDLDLRGAQLDLRLAEIEEAYYIMGLINDGKGQEVGRRNLRKKGNIGSSAAGLNGIDWRDWKGRLHLGNVTMMGHSFGGATTVQALRSRKLHWIAQGIMLDPWGPGTPESSERERLQKPVLSIGSEAFMDWTENFERVEKICREVRDGGSLCWMTTIRGSTHLSQTDFAILYPNWMSVLMKTIVNPKRAIYLTVCSALEFLKITLPPEQTRFSASWTDEQLLKKMDEVAEVEHLYRPKDKWMAVRLKIPNEFSLRMKKMVRRSKKGDDVPRHASGKPLRGLINWGAGEEFYCHLYPERELVDQYTREHGCSSEALENDQSSTAV</sequence>
<dbReference type="EMBL" id="MU864353">
    <property type="protein sequence ID" value="KAK4192798.1"/>
    <property type="molecule type" value="Genomic_DNA"/>
</dbReference>
<dbReference type="EC" id="3.1.1.47" evidence="1"/>
<dbReference type="GO" id="GO:0003847">
    <property type="term" value="F:1-alkyl-2-acetylglycerophosphocholine esterase activity"/>
    <property type="evidence" value="ECO:0007669"/>
    <property type="project" value="UniProtKB-EC"/>
</dbReference>
<dbReference type="Gene3D" id="3.40.50.1820">
    <property type="entry name" value="alpha/beta hydrolase"/>
    <property type="match status" value="1"/>
</dbReference>
<comment type="caution">
    <text evidence="6">The sequence shown here is derived from an EMBL/GenBank/DDBJ whole genome shotgun (WGS) entry which is preliminary data.</text>
</comment>
<evidence type="ECO:0000313" key="7">
    <source>
        <dbReference type="Proteomes" id="UP001302126"/>
    </source>
</evidence>
<organism evidence="6 7">
    <name type="scientific">Podospora australis</name>
    <dbReference type="NCBI Taxonomy" id="1536484"/>
    <lineage>
        <taxon>Eukaryota</taxon>
        <taxon>Fungi</taxon>
        <taxon>Dikarya</taxon>
        <taxon>Ascomycota</taxon>
        <taxon>Pezizomycotina</taxon>
        <taxon>Sordariomycetes</taxon>
        <taxon>Sordariomycetidae</taxon>
        <taxon>Sordariales</taxon>
        <taxon>Podosporaceae</taxon>
        <taxon>Podospora</taxon>
    </lineage>
</organism>
<dbReference type="PANTHER" id="PTHR10272:SF0">
    <property type="entry name" value="PLATELET-ACTIVATING FACTOR ACETYLHYDROLASE"/>
    <property type="match status" value="1"/>
</dbReference>
<reference evidence="6" key="2">
    <citation type="submission" date="2023-05" db="EMBL/GenBank/DDBJ databases">
        <authorList>
            <consortium name="Lawrence Berkeley National Laboratory"/>
            <person name="Steindorff A."/>
            <person name="Hensen N."/>
            <person name="Bonometti L."/>
            <person name="Westerberg I."/>
            <person name="Brannstrom I.O."/>
            <person name="Guillou S."/>
            <person name="Cros-Aarteil S."/>
            <person name="Calhoun S."/>
            <person name="Haridas S."/>
            <person name="Kuo A."/>
            <person name="Mondo S."/>
            <person name="Pangilinan J."/>
            <person name="Riley R."/>
            <person name="Labutti K."/>
            <person name="Andreopoulos B."/>
            <person name="Lipzen A."/>
            <person name="Chen C."/>
            <person name="Yanf M."/>
            <person name="Daum C."/>
            <person name="Ng V."/>
            <person name="Clum A."/>
            <person name="Ohm R."/>
            <person name="Martin F."/>
            <person name="Silar P."/>
            <person name="Natvig D."/>
            <person name="Lalanne C."/>
            <person name="Gautier V."/>
            <person name="Ament-Velasquez S.L."/>
            <person name="Kruys A."/>
            <person name="Hutchinson M.I."/>
            <person name="Powell A.J."/>
            <person name="Barry K."/>
            <person name="Miller A.N."/>
            <person name="Grigoriev I.V."/>
            <person name="Debuchy R."/>
            <person name="Gladieux P."/>
            <person name="Thoren M.H."/>
            <person name="Johannesson H."/>
        </authorList>
    </citation>
    <scope>NUCLEOTIDE SEQUENCE</scope>
    <source>
        <strain evidence="6">PSN309</strain>
    </source>
</reference>
<evidence type="ECO:0000256" key="2">
    <source>
        <dbReference type="ARBA" id="ARBA00022801"/>
    </source>
</evidence>
<dbReference type="SUPFAM" id="SSF53474">
    <property type="entry name" value="alpha/beta-Hydrolases"/>
    <property type="match status" value="1"/>
</dbReference>
<evidence type="ECO:0000256" key="3">
    <source>
        <dbReference type="ARBA" id="ARBA00022963"/>
    </source>
</evidence>
<protein>
    <recommendedName>
        <fullName evidence="1">1-alkyl-2-acetylglycerophosphocholine esterase</fullName>
        <ecNumber evidence="1">3.1.1.47</ecNumber>
    </recommendedName>
</protein>
<dbReference type="GO" id="GO:0016042">
    <property type="term" value="P:lipid catabolic process"/>
    <property type="evidence" value="ECO:0007669"/>
    <property type="project" value="UniProtKB-KW"/>
</dbReference>
<accession>A0AAN6X2D6</accession>
<keyword evidence="4" id="KW-0443">Lipid metabolism</keyword>
<evidence type="ECO:0000256" key="4">
    <source>
        <dbReference type="ARBA" id="ARBA00023098"/>
    </source>
</evidence>
<dbReference type="InterPro" id="IPR029058">
    <property type="entry name" value="AB_hydrolase_fold"/>
</dbReference>
<evidence type="ECO:0000256" key="5">
    <source>
        <dbReference type="SAM" id="MobiDB-lite"/>
    </source>
</evidence>
<feature type="compositionally biased region" description="Basic and acidic residues" evidence="5">
    <location>
        <begin position="161"/>
        <end position="185"/>
    </location>
</feature>
<keyword evidence="7" id="KW-1185">Reference proteome</keyword>
<evidence type="ECO:0000313" key="6">
    <source>
        <dbReference type="EMBL" id="KAK4192798.1"/>
    </source>
</evidence>
<keyword evidence="3" id="KW-0442">Lipid degradation</keyword>
<keyword evidence="2" id="KW-0378">Hydrolase</keyword>
<name>A0AAN6X2D6_9PEZI</name>
<gene>
    <name evidence="6" type="ORF">QBC35DRAFT_519892</name>
</gene>
<feature type="region of interest" description="Disordered" evidence="5">
    <location>
        <begin position="156"/>
        <end position="209"/>
    </location>
</feature>